<dbReference type="NCBIfam" id="NF003938">
    <property type="entry name" value="PRK05447.1-1"/>
    <property type="match status" value="1"/>
</dbReference>
<keyword evidence="3 9" id="KW-0479">Metal-binding</keyword>
<dbReference type="SUPFAM" id="SSF69055">
    <property type="entry name" value="1-deoxy-D-xylulose-5-phosphate reductoisomerase, C-terminal domain"/>
    <property type="match status" value="1"/>
</dbReference>
<dbReference type="InterPro" id="IPR036169">
    <property type="entry name" value="DXPR_C_sf"/>
</dbReference>
<feature type="binding site" evidence="9">
    <location>
        <position position="186"/>
    </location>
    <ligand>
        <name>1-deoxy-D-xylulose 5-phosphate</name>
        <dbReference type="ChEBI" id="CHEBI:57792"/>
    </ligand>
</feature>
<name>A0ABW1ATT6_9RHOO</name>
<feature type="binding site" evidence="9">
    <location>
        <position position="231"/>
    </location>
    <ligand>
        <name>1-deoxy-D-xylulose 5-phosphate</name>
        <dbReference type="ChEBI" id="CHEBI:57792"/>
    </ligand>
</feature>
<feature type="binding site" evidence="9">
    <location>
        <position position="131"/>
    </location>
    <ligand>
        <name>NADPH</name>
        <dbReference type="ChEBI" id="CHEBI:57783"/>
    </ligand>
</feature>
<dbReference type="GO" id="GO:0030604">
    <property type="term" value="F:1-deoxy-D-xylulose-5-phosphate reductoisomerase activity"/>
    <property type="evidence" value="ECO:0007669"/>
    <property type="project" value="UniProtKB-EC"/>
</dbReference>
<comment type="pathway">
    <text evidence="1 9">Isoprenoid biosynthesis; isopentenyl diphosphate biosynthesis via DXP pathway; isopentenyl diphosphate from 1-deoxy-D-xylulose 5-phosphate: step 1/6.</text>
</comment>
<dbReference type="EC" id="1.1.1.267" evidence="9"/>
<feature type="binding site" evidence="9">
    <location>
        <position position="129"/>
    </location>
    <ligand>
        <name>NADPH</name>
        <dbReference type="ChEBI" id="CHEBI:57783"/>
    </ligand>
</feature>
<dbReference type="Pfam" id="PF02670">
    <property type="entry name" value="DXP_reductoisom"/>
    <property type="match status" value="1"/>
</dbReference>
<feature type="binding site" evidence="9">
    <location>
        <position position="227"/>
    </location>
    <ligand>
        <name>1-deoxy-D-xylulose 5-phosphate</name>
        <dbReference type="ChEBI" id="CHEBI:57792"/>
    </ligand>
</feature>
<feature type="binding site" evidence="9">
    <location>
        <position position="231"/>
    </location>
    <ligand>
        <name>Mn(2+)</name>
        <dbReference type="ChEBI" id="CHEBI:29035"/>
    </ligand>
</feature>
<dbReference type="SUPFAM" id="SSF51735">
    <property type="entry name" value="NAD(P)-binding Rossmann-fold domains"/>
    <property type="match status" value="1"/>
</dbReference>
<feature type="binding site" evidence="9">
    <location>
        <position position="15"/>
    </location>
    <ligand>
        <name>NADPH</name>
        <dbReference type="ChEBI" id="CHEBI:57783"/>
    </ligand>
</feature>
<feature type="binding site" evidence="9">
    <location>
        <position position="42"/>
    </location>
    <ligand>
        <name>NADPH</name>
        <dbReference type="ChEBI" id="CHEBI:57783"/>
    </ligand>
</feature>
<evidence type="ECO:0000256" key="4">
    <source>
        <dbReference type="ARBA" id="ARBA00022857"/>
    </source>
</evidence>
<feature type="domain" description="DXP reductoisomerase C-terminal" evidence="12">
    <location>
        <begin position="271"/>
        <end position="387"/>
    </location>
</feature>
<comment type="cofactor">
    <cofactor evidence="9">
        <name>Mg(2+)</name>
        <dbReference type="ChEBI" id="CHEBI:18420"/>
    </cofactor>
    <cofactor evidence="9">
        <name>Mn(2+)</name>
        <dbReference type="ChEBI" id="CHEBI:29035"/>
    </cofactor>
</comment>
<dbReference type="EMBL" id="JBHSOG010000051">
    <property type="protein sequence ID" value="MFC5770574.1"/>
    <property type="molecule type" value="Genomic_DNA"/>
</dbReference>
<evidence type="ECO:0000256" key="3">
    <source>
        <dbReference type="ARBA" id="ARBA00022723"/>
    </source>
</evidence>
<feature type="binding site" evidence="9">
    <location>
        <position position="155"/>
    </location>
    <ligand>
        <name>Mn(2+)</name>
        <dbReference type="ChEBI" id="CHEBI:29035"/>
    </ligand>
</feature>
<evidence type="ECO:0000256" key="6">
    <source>
        <dbReference type="ARBA" id="ARBA00023211"/>
    </source>
</evidence>
<dbReference type="Proteomes" id="UP001595974">
    <property type="component" value="Unassembled WGS sequence"/>
</dbReference>
<dbReference type="NCBIfam" id="TIGR00243">
    <property type="entry name" value="Dxr"/>
    <property type="match status" value="1"/>
</dbReference>
<evidence type="ECO:0000256" key="5">
    <source>
        <dbReference type="ARBA" id="ARBA00023002"/>
    </source>
</evidence>
<feature type="binding site" evidence="9">
    <location>
        <position position="18"/>
    </location>
    <ligand>
        <name>NADPH</name>
        <dbReference type="ChEBI" id="CHEBI:57783"/>
    </ligand>
</feature>
<protein>
    <recommendedName>
        <fullName evidence="9">1-deoxy-D-xylulose 5-phosphate reductoisomerase</fullName>
        <shortName evidence="9">DXP reductoisomerase</shortName>
        <ecNumber evidence="9">1.1.1.267</ecNumber>
    </recommendedName>
    <alternativeName>
        <fullName evidence="9">1-deoxyxylulose-5-phosphate reductoisomerase</fullName>
    </alternativeName>
    <alternativeName>
        <fullName evidence="9">2-C-methyl-D-erythritol 4-phosphate synthase</fullName>
    </alternativeName>
</protein>
<organism evidence="13 14">
    <name type="scientific">Thauera sinica</name>
    <dbReference type="NCBI Taxonomy" id="2665146"/>
    <lineage>
        <taxon>Bacteria</taxon>
        <taxon>Pseudomonadati</taxon>
        <taxon>Pseudomonadota</taxon>
        <taxon>Betaproteobacteria</taxon>
        <taxon>Rhodocyclales</taxon>
        <taxon>Zoogloeaceae</taxon>
        <taxon>Thauera</taxon>
    </lineage>
</organism>
<evidence type="ECO:0000259" key="12">
    <source>
        <dbReference type="Pfam" id="PF13288"/>
    </source>
</evidence>
<evidence type="ECO:0000259" key="10">
    <source>
        <dbReference type="Pfam" id="PF02670"/>
    </source>
</evidence>
<dbReference type="InterPro" id="IPR026877">
    <property type="entry name" value="DXPR_C"/>
</dbReference>
<dbReference type="Gene3D" id="3.40.50.720">
    <property type="entry name" value="NAD(P)-binding Rossmann-like Domain"/>
    <property type="match status" value="1"/>
</dbReference>
<gene>
    <name evidence="13" type="primary">ispC</name>
    <name evidence="9" type="synonym">dxr</name>
    <name evidence="13" type="ORF">ACFPTN_14430</name>
</gene>
<dbReference type="HAMAP" id="MF_00183">
    <property type="entry name" value="DXP_reductoisom"/>
    <property type="match status" value="1"/>
</dbReference>
<feature type="binding site" evidence="9">
    <location>
        <position position="17"/>
    </location>
    <ligand>
        <name>NADPH</name>
        <dbReference type="ChEBI" id="CHEBI:57783"/>
    </ligand>
</feature>
<feature type="binding site" evidence="9">
    <location>
        <position position="209"/>
    </location>
    <ligand>
        <name>1-deoxy-D-xylulose 5-phosphate</name>
        <dbReference type="ChEBI" id="CHEBI:57792"/>
    </ligand>
</feature>
<evidence type="ECO:0000256" key="9">
    <source>
        <dbReference type="HAMAP-Rule" id="MF_00183"/>
    </source>
</evidence>
<accession>A0ABW1ATT6</accession>
<evidence type="ECO:0000256" key="7">
    <source>
        <dbReference type="ARBA" id="ARBA00023229"/>
    </source>
</evidence>
<comment type="similarity">
    <text evidence="2 9">Belongs to the DXR family.</text>
</comment>
<feature type="domain" description="1-deoxy-D-xylulose 5-phosphate reductoisomerase C-terminal" evidence="11">
    <location>
        <begin position="151"/>
        <end position="239"/>
    </location>
</feature>
<keyword evidence="9" id="KW-0460">Magnesium</keyword>
<proteinExistence type="inferred from homology"/>
<dbReference type="PIRSF" id="PIRSF006205">
    <property type="entry name" value="Dxp_reductismrs"/>
    <property type="match status" value="1"/>
</dbReference>
<feature type="binding site" evidence="9">
    <location>
        <position position="215"/>
    </location>
    <ligand>
        <name>NADPH</name>
        <dbReference type="ChEBI" id="CHEBI:57783"/>
    </ligand>
</feature>
<dbReference type="InterPro" id="IPR036291">
    <property type="entry name" value="NAD(P)-bd_dom_sf"/>
</dbReference>
<feature type="binding site" evidence="9">
    <location>
        <position position="228"/>
    </location>
    <ligand>
        <name>1-deoxy-D-xylulose 5-phosphate</name>
        <dbReference type="ChEBI" id="CHEBI:57792"/>
    </ligand>
</feature>
<dbReference type="Pfam" id="PF13288">
    <property type="entry name" value="DXPR_C"/>
    <property type="match status" value="1"/>
</dbReference>
<dbReference type="Gene3D" id="1.10.1740.10">
    <property type="match status" value="1"/>
</dbReference>
<comment type="caution">
    <text evidence="9">Lacks conserved residue(s) required for the propagation of feature annotation.</text>
</comment>
<evidence type="ECO:0000313" key="14">
    <source>
        <dbReference type="Proteomes" id="UP001595974"/>
    </source>
</evidence>
<dbReference type="InterPro" id="IPR013512">
    <property type="entry name" value="DXP_reductoisomerase_N"/>
</dbReference>
<evidence type="ECO:0000259" key="11">
    <source>
        <dbReference type="Pfam" id="PF08436"/>
    </source>
</evidence>
<keyword evidence="5 9" id="KW-0560">Oxidoreductase</keyword>
<dbReference type="InterPro" id="IPR003821">
    <property type="entry name" value="DXP_reductoisomerase"/>
</dbReference>
<dbReference type="InterPro" id="IPR013644">
    <property type="entry name" value="DXP_reductoisomerase_C"/>
</dbReference>
<feature type="binding site" evidence="9">
    <location>
        <position position="222"/>
    </location>
    <ligand>
        <name>1-deoxy-D-xylulose 5-phosphate</name>
        <dbReference type="ChEBI" id="CHEBI:57792"/>
    </ligand>
</feature>
<dbReference type="PANTHER" id="PTHR30525:SF0">
    <property type="entry name" value="1-DEOXY-D-XYLULOSE 5-PHOSPHATE REDUCTOISOMERASE, CHLOROPLASTIC"/>
    <property type="match status" value="1"/>
</dbReference>
<comment type="caution">
    <text evidence="13">The sequence shown here is derived from an EMBL/GenBank/DDBJ whole genome shotgun (WGS) entry which is preliminary data.</text>
</comment>
<evidence type="ECO:0000256" key="1">
    <source>
        <dbReference type="ARBA" id="ARBA00005094"/>
    </source>
</evidence>
<keyword evidence="4 9" id="KW-0521">NADP</keyword>
<keyword evidence="7 9" id="KW-0414">Isoprene biosynthesis</keyword>
<keyword evidence="6 9" id="KW-0464">Manganese</keyword>
<feature type="binding site" evidence="9">
    <location>
        <position position="130"/>
    </location>
    <ligand>
        <name>1-deoxy-D-xylulose 5-phosphate</name>
        <dbReference type="ChEBI" id="CHEBI:57792"/>
    </ligand>
</feature>
<keyword evidence="14" id="KW-1185">Reference proteome</keyword>
<feature type="binding site" evidence="9">
    <location>
        <position position="157"/>
    </location>
    <ligand>
        <name>1-deoxy-D-xylulose 5-phosphate</name>
        <dbReference type="ChEBI" id="CHEBI:57792"/>
    </ligand>
</feature>
<evidence type="ECO:0000313" key="13">
    <source>
        <dbReference type="EMBL" id="MFC5770574.1"/>
    </source>
</evidence>
<evidence type="ECO:0000256" key="8">
    <source>
        <dbReference type="ARBA" id="ARBA00048543"/>
    </source>
</evidence>
<feature type="domain" description="1-deoxy-D-xylulose 5-phosphate reductoisomerase N-terminal" evidence="10">
    <location>
        <begin position="9"/>
        <end position="137"/>
    </location>
</feature>
<evidence type="ECO:0000256" key="2">
    <source>
        <dbReference type="ARBA" id="ARBA00006825"/>
    </source>
</evidence>
<feature type="binding site" evidence="9">
    <location>
        <position position="157"/>
    </location>
    <ligand>
        <name>Mn(2+)</name>
        <dbReference type="ChEBI" id="CHEBI:29035"/>
    </ligand>
</feature>
<dbReference type="NCBIfam" id="NF009114">
    <property type="entry name" value="PRK12464.1"/>
    <property type="match status" value="1"/>
</dbReference>
<dbReference type="SUPFAM" id="SSF55347">
    <property type="entry name" value="Glyceraldehyde-3-phosphate dehydrogenase-like, C-terminal domain"/>
    <property type="match status" value="1"/>
</dbReference>
<comment type="function">
    <text evidence="9">Catalyzes the NADPH-dependent rearrangement and reduction of 1-deoxy-D-xylulose-5-phosphate (DXP) to 2-C-methyl-D-erythritol 4-phosphate (MEP).</text>
</comment>
<dbReference type="Pfam" id="PF08436">
    <property type="entry name" value="DXP_redisom_C"/>
    <property type="match status" value="1"/>
</dbReference>
<dbReference type="PANTHER" id="PTHR30525">
    <property type="entry name" value="1-DEOXY-D-XYLULOSE 5-PHOSPHATE REDUCTOISOMERASE"/>
    <property type="match status" value="1"/>
</dbReference>
<feature type="binding site" evidence="9">
    <location>
        <position position="16"/>
    </location>
    <ligand>
        <name>NADPH</name>
        <dbReference type="ChEBI" id="CHEBI:57783"/>
    </ligand>
</feature>
<reference evidence="14" key="1">
    <citation type="journal article" date="2019" name="Int. J. Syst. Evol. Microbiol.">
        <title>The Global Catalogue of Microorganisms (GCM) 10K type strain sequencing project: providing services to taxonomists for standard genome sequencing and annotation.</title>
        <authorList>
            <consortium name="The Broad Institute Genomics Platform"/>
            <consortium name="The Broad Institute Genome Sequencing Center for Infectious Disease"/>
            <person name="Wu L."/>
            <person name="Ma J."/>
        </authorList>
    </citation>
    <scope>NUCLEOTIDE SEQUENCE [LARGE SCALE GENOMIC DNA]</scope>
    <source>
        <strain evidence="14">SHR3</strain>
    </source>
</reference>
<comment type="catalytic activity">
    <reaction evidence="8">
        <text>2-C-methyl-D-erythritol 4-phosphate + NADP(+) = 1-deoxy-D-xylulose 5-phosphate + NADPH + H(+)</text>
        <dbReference type="Rhea" id="RHEA:13717"/>
        <dbReference type="ChEBI" id="CHEBI:15378"/>
        <dbReference type="ChEBI" id="CHEBI:57783"/>
        <dbReference type="ChEBI" id="CHEBI:57792"/>
        <dbReference type="ChEBI" id="CHEBI:58262"/>
        <dbReference type="ChEBI" id="CHEBI:58349"/>
        <dbReference type="EC" id="1.1.1.267"/>
    </reaction>
    <physiologicalReaction direction="right-to-left" evidence="8">
        <dbReference type="Rhea" id="RHEA:13719"/>
    </physiologicalReaction>
</comment>
<dbReference type="RefSeq" id="WP_096447333.1">
    <property type="nucleotide sequence ID" value="NZ_JBHSOG010000051.1"/>
</dbReference>
<sequence>MPEIRHQRITVLGATGSIGLSTLDVIARHPARFSVFALTAQRQADKLLEQCLQFSPRYAVLGDASGVAELQRALGDAGCRTEVLTGVEALEYVSSHADVDAVMAAIVGAAGLRPALAAARAGKKLMLANKEALVLSGRLFMDAVGASGATLFPIDSEHNAIFQSLPANYARDPGAAGVRRVLLTASGGPFRTTPAGLLEQVTPEQACAHPNWVMGRKISVDSATMMNKGLEVIEAHWLFGAPAGQIEVVVHPQSVIHSMVDYVDGSVIAQLGNPDMRTPIAHALAWPQRIDAGVRTLDLFEIARLDFERPDLERFPCLRLAYQALGAGGSAPAVLNAANEEAVDAFLDRRIGFRCIAQVIEETLERAEPMPVDSLDAVLAADLQARERARIEIRKRHRP</sequence>
<feature type="binding site" evidence="9">
    <location>
        <position position="156"/>
    </location>
    <ligand>
        <name>1-deoxy-D-xylulose 5-phosphate</name>
        <dbReference type="ChEBI" id="CHEBI:57792"/>
    </ligand>
</feature>